<evidence type="ECO:0000259" key="16">
    <source>
        <dbReference type="PROSITE" id="PS50994"/>
    </source>
</evidence>
<evidence type="ECO:0000256" key="13">
    <source>
        <dbReference type="ARBA" id="ARBA00048173"/>
    </source>
</evidence>
<dbReference type="PANTHER" id="PTHR42648">
    <property type="entry name" value="TRANSPOSASE, PUTATIVE-RELATED"/>
    <property type="match status" value="1"/>
</dbReference>
<comment type="catalytic activity">
    <reaction evidence="13">
        <text>DNA(n) + a 2'-deoxyribonucleoside 5'-triphosphate = DNA(n+1) + diphosphate</text>
        <dbReference type="Rhea" id="RHEA:22508"/>
        <dbReference type="Rhea" id="RHEA-COMP:17339"/>
        <dbReference type="Rhea" id="RHEA-COMP:17340"/>
        <dbReference type="ChEBI" id="CHEBI:33019"/>
        <dbReference type="ChEBI" id="CHEBI:61560"/>
        <dbReference type="ChEBI" id="CHEBI:173112"/>
        <dbReference type="EC" id="2.7.7.49"/>
    </reaction>
</comment>
<keyword evidence="18" id="KW-1185">Reference proteome</keyword>
<name>A0A2G8RQ00_9APHY</name>
<keyword evidence="15" id="KW-0472">Membrane</keyword>
<dbReference type="PANTHER" id="PTHR42648:SF11">
    <property type="entry name" value="TRANSPOSON TY4-P GAG-POL POLYPROTEIN"/>
    <property type="match status" value="1"/>
</dbReference>
<evidence type="ECO:0000256" key="10">
    <source>
        <dbReference type="ARBA" id="ARBA00022918"/>
    </source>
</evidence>
<reference evidence="17 18" key="1">
    <citation type="journal article" date="2015" name="Sci. Rep.">
        <title>Chromosome-level genome map provides insights into diverse defense mechanisms in the medicinal fungus Ganoderma sinense.</title>
        <authorList>
            <person name="Zhu Y."/>
            <person name="Xu J."/>
            <person name="Sun C."/>
            <person name="Zhou S."/>
            <person name="Xu H."/>
            <person name="Nelson D.R."/>
            <person name="Qian J."/>
            <person name="Song J."/>
            <person name="Luo H."/>
            <person name="Xiang L."/>
            <person name="Li Y."/>
            <person name="Xu Z."/>
            <person name="Ji A."/>
            <person name="Wang L."/>
            <person name="Lu S."/>
            <person name="Hayward A."/>
            <person name="Sun W."/>
            <person name="Li X."/>
            <person name="Schwartz D.C."/>
            <person name="Wang Y."/>
            <person name="Chen S."/>
        </authorList>
    </citation>
    <scope>NUCLEOTIDE SEQUENCE [LARGE SCALE GENOMIC DNA]</scope>
    <source>
        <strain evidence="17 18">ZZ0214-1</strain>
    </source>
</reference>
<keyword evidence="2" id="KW-0548">Nucleotidyltransferase</keyword>
<keyword evidence="12" id="KW-0233">DNA recombination</keyword>
<gene>
    <name evidence="17" type="ORF">GSI_14884</name>
</gene>
<feature type="transmembrane region" description="Helical" evidence="15">
    <location>
        <begin position="390"/>
        <end position="411"/>
    </location>
</feature>
<accession>A0A2G8RQ00</accession>
<dbReference type="GO" id="GO:0003964">
    <property type="term" value="F:RNA-directed DNA polymerase activity"/>
    <property type="evidence" value="ECO:0007669"/>
    <property type="project" value="UniProtKB-KW"/>
</dbReference>
<protein>
    <recommendedName>
        <fullName evidence="16">Integrase catalytic domain-containing protein</fullName>
    </recommendedName>
</protein>
<dbReference type="GO" id="GO:0006310">
    <property type="term" value="P:DNA recombination"/>
    <property type="evidence" value="ECO:0007669"/>
    <property type="project" value="UniProtKB-KW"/>
</dbReference>
<evidence type="ECO:0000256" key="4">
    <source>
        <dbReference type="ARBA" id="ARBA00022723"/>
    </source>
</evidence>
<keyword evidence="4" id="KW-0479">Metal-binding</keyword>
<evidence type="ECO:0000256" key="2">
    <source>
        <dbReference type="ARBA" id="ARBA00022695"/>
    </source>
</evidence>
<keyword evidence="9" id="KW-0229">DNA integration</keyword>
<dbReference type="AlphaFoldDB" id="A0A2G8RQ00"/>
<dbReference type="InterPro" id="IPR039537">
    <property type="entry name" value="Retrotran_Ty1/copia-like"/>
</dbReference>
<feature type="domain" description="Integrase catalytic" evidence="16">
    <location>
        <begin position="43"/>
        <end position="210"/>
    </location>
</feature>
<evidence type="ECO:0000256" key="7">
    <source>
        <dbReference type="ARBA" id="ARBA00022842"/>
    </source>
</evidence>
<comment type="caution">
    <text evidence="17">The sequence shown here is derived from an EMBL/GenBank/DDBJ whole genome shotgun (WGS) entry which is preliminary data.</text>
</comment>
<dbReference type="Pfam" id="PF00665">
    <property type="entry name" value="rve"/>
    <property type="match status" value="1"/>
</dbReference>
<dbReference type="Proteomes" id="UP000230002">
    <property type="component" value="Unassembled WGS sequence"/>
</dbReference>
<dbReference type="GO" id="GO:0005634">
    <property type="term" value="C:nucleus"/>
    <property type="evidence" value="ECO:0007669"/>
    <property type="project" value="UniProtKB-ARBA"/>
</dbReference>
<dbReference type="GO" id="GO:0004519">
    <property type="term" value="F:endonuclease activity"/>
    <property type="evidence" value="ECO:0007669"/>
    <property type="project" value="UniProtKB-KW"/>
</dbReference>
<keyword evidence="11" id="KW-0239">DNA-directed DNA polymerase</keyword>
<evidence type="ECO:0000256" key="6">
    <source>
        <dbReference type="ARBA" id="ARBA00022801"/>
    </source>
</evidence>
<dbReference type="InterPro" id="IPR036397">
    <property type="entry name" value="RNaseH_sf"/>
</dbReference>
<dbReference type="GO" id="GO:0003887">
    <property type="term" value="F:DNA-directed DNA polymerase activity"/>
    <property type="evidence" value="ECO:0007669"/>
    <property type="project" value="UniProtKB-KW"/>
</dbReference>
<dbReference type="GO" id="GO:0016787">
    <property type="term" value="F:hydrolase activity"/>
    <property type="evidence" value="ECO:0007669"/>
    <property type="project" value="UniProtKB-KW"/>
</dbReference>
<dbReference type="SUPFAM" id="SSF53098">
    <property type="entry name" value="Ribonuclease H-like"/>
    <property type="match status" value="1"/>
</dbReference>
<dbReference type="Gene3D" id="3.30.420.10">
    <property type="entry name" value="Ribonuclease H-like superfamily/Ribonuclease H"/>
    <property type="match status" value="1"/>
</dbReference>
<evidence type="ECO:0000313" key="18">
    <source>
        <dbReference type="Proteomes" id="UP000230002"/>
    </source>
</evidence>
<keyword evidence="15" id="KW-1133">Transmembrane helix</keyword>
<evidence type="ECO:0000256" key="12">
    <source>
        <dbReference type="ARBA" id="ARBA00023172"/>
    </source>
</evidence>
<dbReference type="InterPro" id="IPR012337">
    <property type="entry name" value="RNaseH-like_sf"/>
</dbReference>
<keyword evidence="7" id="KW-0460">Magnesium</keyword>
<organism evidence="17 18">
    <name type="scientific">Ganoderma sinense ZZ0214-1</name>
    <dbReference type="NCBI Taxonomy" id="1077348"/>
    <lineage>
        <taxon>Eukaryota</taxon>
        <taxon>Fungi</taxon>
        <taxon>Dikarya</taxon>
        <taxon>Basidiomycota</taxon>
        <taxon>Agaricomycotina</taxon>
        <taxon>Agaricomycetes</taxon>
        <taxon>Polyporales</taxon>
        <taxon>Polyporaceae</taxon>
        <taxon>Ganoderma</taxon>
    </lineage>
</organism>
<evidence type="ECO:0000256" key="11">
    <source>
        <dbReference type="ARBA" id="ARBA00022932"/>
    </source>
</evidence>
<dbReference type="PROSITE" id="PS50994">
    <property type="entry name" value="INTEGRASE"/>
    <property type="match status" value="1"/>
</dbReference>
<dbReference type="GO" id="GO:0046872">
    <property type="term" value="F:metal ion binding"/>
    <property type="evidence" value="ECO:0007669"/>
    <property type="project" value="UniProtKB-KW"/>
</dbReference>
<keyword evidence="10" id="KW-0695">RNA-directed DNA polymerase</keyword>
<dbReference type="EMBL" id="AYKW01000068">
    <property type="protein sequence ID" value="PIL23571.1"/>
    <property type="molecule type" value="Genomic_DNA"/>
</dbReference>
<keyword evidence="1" id="KW-0815">Transposition</keyword>
<dbReference type="InterPro" id="IPR057670">
    <property type="entry name" value="SH3_retrovirus"/>
</dbReference>
<evidence type="ECO:0000256" key="14">
    <source>
        <dbReference type="ARBA" id="ARBA00049244"/>
    </source>
</evidence>
<evidence type="ECO:0000256" key="1">
    <source>
        <dbReference type="ARBA" id="ARBA00022578"/>
    </source>
</evidence>
<evidence type="ECO:0000256" key="5">
    <source>
        <dbReference type="ARBA" id="ARBA00022759"/>
    </source>
</evidence>
<dbReference type="GO" id="GO:0015074">
    <property type="term" value="P:DNA integration"/>
    <property type="evidence" value="ECO:0007669"/>
    <property type="project" value="UniProtKB-KW"/>
</dbReference>
<sequence>MKQLPTKVKGVPKIDPKPTNAEACKGCAWGKSHRLPFPPSEKRATRPLELVHTDEGGPMCTQSINGKNRHYVSFIDDYSGYSASYYLKHKNQAHKAFLEYKAWAENQTGEKIKKVRSDRGTEYTSKEFTELLKTHGIEHHKSTPDSLQQNGRAERWNRMIIDKALSMLHQAGLSHGFWELAVACAVHLYNRQPMRRHKWRTPCEIWIGKAPDVSYFRVFGCKAFVHVQKAHRHKLEKKALEMTFVGYASGTKGYVFWNPTQHSFVVSRDVIFDESVFPARREPGNHPVTPGDKMIMFLNLRFHFLLVWTATSSHQHHSTNQTTSQNQNQNPLNSRHLHQLFHKLLVIRVHVTLQWEFLPGVHSDKGLVGMKVGRRITLRQKGLTVHLKSMLALDLTALTYLPATLTNLSLLTMMKRKRHLLTSF</sequence>
<evidence type="ECO:0000256" key="9">
    <source>
        <dbReference type="ARBA" id="ARBA00022908"/>
    </source>
</evidence>
<keyword evidence="8" id="KW-0694">RNA-binding</keyword>
<keyword evidence="11" id="KW-0808">Transferase</keyword>
<dbReference type="STRING" id="1077348.A0A2G8RQ00"/>
<proteinExistence type="predicted"/>
<dbReference type="GO" id="GO:0003723">
    <property type="term" value="F:RNA binding"/>
    <property type="evidence" value="ECO:0007669"/>
    <property type="project" value="UniProtKB-KW"/>
</dbReference>
<keyword evidence="5" id="KW-0255">Endonuclease</keyword>
<dbReference type="InterPro" id="IPR001584">
    <property type="entry name" value="Integrase_cat-core"/>
</dbReference>
<comment type="catalytic activity">
    <reaction evidence="14">
        <text>DNA(n) + a 2'-deoxyribonucleoside 5'-triphosphate = DNA(n+1) + diphosphate</text>
        <dbReference type="Rhea" id="RHEA:22508"/>
        <dbReference type="Rhea" id="RHEA-COMP:17339"/>
        <dbReference type="Rhea" id="RHEA-COMP:17340"/>
        <dbReference type="ChEBI" id="CHEBI:33019"/>
        <dbReference type="ChEBI" id="CHEBI:61560"/>
        <dbReference type="ChEBI" id="CHEBI:173112"/>
        <dbReference type="EC" id="2.7.7.7"/>
    </reaction>
</comment>
<keyword evidence="3" id="KW-0540">Nuclease</keyword>
<evidence type="ECO:0000256" key="15">
    <source>
        <dbReference type="SAM" id="Phobius"/>
    </source>
</evidence>
<keyword evidence="15" id="KW-0812">Transmembrane</keyword>
<evidence type="ECO:0000256" key="3">
    <source>
        <dbReference type="ARBA" id="ARBA00022722"/>
    </source>
</evidence>
<keyword evidence="6" id="KW-0378">Hydrolase</keyword>
<evidence type="ECO:0000256" key="8">
    <source>
        <dbReference type="ARBA" id="ARBA00022884"/>
    </source>
</evidence>
<dbReference type="GO" id="GO:0032196">
    <property type="term" value="P:transposition"/>
    <property type="evidence" value="ECO:0007669"/>
    <property type="project" value="UniProtKB-KW"/>
</dbReference>
<dbReference type="Pfam" id="PF25597">
    <property type="entry name" value="SH3_retrovirus"/>
    <property type="match status" value="1"/>
</dbReference>
<dbReference type="OrthoDB" id="3261476at2759"/>
<evidence type="ECO:0000313" key="17">
    <source>
        <dbReference type="EMBL" id="PIL23571.1"/>
    </source>
</evidence>